<sequence>MIELPPDFIHEPPTNYTYEVLPFKRNVLSIWCCNHAKFTYNGGAVAKTIWGFYDTRKHTYFAPVNSKKPGDPVSINNTTPYTAMQLNLRGLECLWV</sequence>
<organism evidence="1 2">
    <name type="scientific">Synechococcus phage S-RIM2</name>
    <dbReference type="NCBI Taxonomy" id="687800"/>
    <lineage>
        <taxon>Viruses</taxon>
        <taxon>Duplodnaviria</taxon>
        <taxon>Heunggongvirae</taxon>
        <taxon>Uroviricota</taxon>
        <taxon>Caudoviricetes</taxon>
        <taxon>Pantevenvirales</taxon>
        <taxon>Kyanoviridae</taxon>
        <taxon>Nerrivikvirus</taxon>
        <taxon>Nerrivikvirus srim2</taxon>
    </lineage>
</organism>
<reference evidence="1 2" key="1">
    <citation type="journal article" date="2016" name="Environ. Microbiol.">
        <title>Genomic diversification of marine cyanophages into stable ecotypes.</title>
        <authorList>
            <person name="Marston M.F."/>
            <person name="Martiny J.B."/>
        </authorList>
    </citation>
    <scope>NUCLEOTIDE SEQUENCE [LARGE SCALE GENOMIC DNA]</scope>
    <source>
        <strain evidence="1">Fa_02_0709</strain>
    </source>
</reference>
<accession>A0A1D7R863</accession>
<evidence type="ECO:0000313" key="1">
    <source>
        <dbReference type="EMBL" id="AON97579.1"/>
    </source>
</evidence>
<dbReference type="EMBL" id="KX349226">
    <property type="protein sequence ID" value="AON97579.1"/>
    <property type="molecule type" value="Genomic_DNA"/>
</dbReference>
<evidence type="ECO:0000313" key="2">
    <source>
        <dbReference type="Proteomes" id="UP000220257"/>
    </source>
</evidence>
<name>A0A1D7R863_9CAUD</name>
<dbReference type="Proteomes" id="UP000220257">
    <property type="component" value="Genome"/>
</dbReference>
<gene>
    <name evidence="1" type="ORF">Fa020709_066</name>
</gene>
<protein>
    <submittedName>
        <fullName evidence="1">Uncharacterized protein</fullName>
    </submittedName>
</protein>
<proteinExistence type="predicted"/>